<protein>
    <submittedName>
        <fullName evidence="1">Uncharacterized protein</fullName>
    </submittedName>
</protein>
<keyword evidence="2" id="KW-1185">Reference proteome</keyword>
<reference evidence="2" key="1">
    <citation type="journal article" date="2019" name="Int. J. Syst. Evol. Microbiol.">
        <title>The Global Catalogue of Microorganisms (GCM) 10K type strain sequencing project: providing services to taxonomists for standard genome sequencing and annotation.</title>
        <authorList>
            <consortium name="The Broad Institute Genomics Platform"/>
            <consortium name="The Broad Institute Genome Sequencing Center for Infectious Disease"/>
            <person name="Wu L."/>
            <person name="Ma J."/>
        </authorList>
    </citation>
    <scope>NUCLEOTIDE SEQUENCE [LARGE SCALE GENOMIC DNA]</scope>
    <source>
        <strain evidence="2">KCTC 5701</strain>
    </source>
</reference>
<comment type="caution">
    <text evidence="1">The sequence shown here is derived from an EMBL/GenBank/DDBJ whole genome shotgun (WGS) entry which is preliminary data.</text>
</comment>
<name>A0ABW0WKN6_STRNO</name>
<dbReference type="Proteomes" id="UP001596065">
    <property type="component" value="Unassembled WGS sequence"/>
</dbReference>
<dbReference type="RefSeq" id="WP_344349879.1">
    <property type="nucleotide sequence ID" value="NZ_BAAASM010000032.1"/>
</dbReference>
<evidence type="ECO:0000313" key="1">
    <source>
        <dbReference type="EMBL" id="MFC5656860.1"/>
    </source>
</evidence>
<organism evidence="1 2">
    <name type="scientific">Streptomyces nogalater</name>
    <dbReference type="NCBI Taxonomy" id="38314"/>
    <lineage>
        <taxon>Bacteria</taxon>
        <taxon>Bacillati</taxon>
        <taxon>Actinomycetota</taxon>
        <taxon>Actinomycetes</taxon>
        <taxon>Kitasatosporales</taxon>
        <taxon>Streptomycetaceae</taxon>
        <taxon>Streptomyces</taxon>
    </lineage>
</organism>
<accession>A0ABW0WKN6</accession>
<dbReference type="EMBL" id="JBHSOE010000021">
    <property type="protein sequence ID" value="MFC5656860.1"/>
    <property type="molecule type" value="Genomic_DNA"/>
</dbReference>
<evidence type="ECO:0000313" key="2">
    <source>
        <dbReference type="Proteomes" id="UP001596065"/>
    </source>
</evidence>
<proteinExistence type="predicted"/>
<sequence length="131" mass="14345">MPAPEVRAALPALNGPDVPYRVPAASPGEKADLVAECRVPRVGLTLKARMRLIPEKREVRTLEERWEKRTSGQAEAQYGRGHAPAVYRQWGTVCSGFEQVVHGFVENGAQFSQGVLCDDPLVGSRAHVVRS</sequence>
<gene>
    <name evidence="1" type="ORF">ACFP3J_15375</name>
</gene>